<accession>A0ABD2J3G2</accession>
<dbReference type="SUPFAM" id="SSF49599">
    <property type="entry name" value="TRAF domain-like"/>
    <property type="match status" value="1"/>
</dbReference>
<dbReference type="Gene3D" id="2.60.210.10">
    <property type="entry name" value="Apoptosis, Tumor Necrosis Factor Receptor Associated Protein 2, Chain A"/>
    <property type="match status" value="1"/>
</dbReference>
<name>A0ABD2J3G2_HETSC</name>
<gene>
    <name evidence="2" type="ORF">niasHS_008939</name>
</gene>
<organism evidence="2 3">
    <name type="scientific">Heterodera schachtii</name>
    <name type="common">Sugarbeet cyst nematode worm</name>
    <name type="synonym">Tylenchus schachtii</name>
    <dbReference type="NCBI Taxonomy" id="97005"/>
    <lineage>
        <taxon>Eukaryota</taxon>
        <taxon>Metazoa</taxon>
        <taxon>Ecdysozoa</taxon>
        <taxon>Nematoda</taxon>
        <taxon>Chromadorea</taxon>
        <taxon>Rhabditida</taxon>
        <taxon>Tylenchina</taxon>
        <taxon>Tylenchomorpha</taxon>
        <taxon>Tylenchoidea</taxon>
        <taxon>Heteroderidae</taxon>
        <taxon>Heteroderinae</taxon>
        <taxon>Heterodera</taxon>
    </lineage>
</organism>
<dbReference type="Proteomes" id="UP001620645">
    <property type="component" value="Unassembled WGS sequence"/>
</dbReference>
<keyword evidence="3" id="KW-1185">Reference proteome</keyword>
<dbReference type="Pfam" id="PF22486">
    <property type="entry name" value="MATH_2"/>
    <property type="match status" value="1"/>
</dbReference>
<dbReference type="AlphaFoldDB" id="A0ABD2J3G2"/>
<reference evidence="2 3" key="1">
    <citation type="submission" date="2024-10" db="EMBL/GenBank/DDBJ databases">
        <authorList>
            <person name="Kim D."/>
        </authorList>
    </citation>
    <scope>NUCLEOTIDE SEQUENCE [LARGE SCALE GENOMIC DNA]</scope>
    <source>
        <strain evidence="2">Taebaek</strain>
    </source>
</reference>
<dbReference type="InterPro" id="IPR002083">
    <property type="entry name" value="MATH/TRAF_dom"/>
</dbReference>
<dbReference type="InterPro" id="IPR008974">
    <property type="entry name" value="TRAF-like"/>
</dbReference>
<evidence type="ECO:0000313" key="2">
    <source>
        <dbReference type="EMBL" id="KAL3086166.1"/>
    </source>
</evidence>
<dbReference type="PROSITE" id="PS50144">
    <property type="entry name" value="MATH"/>
    <property type="match status" value="1"/>
</dbReference>
<evidence type="ECO:0000259" key="1">
    <source>
        <dbReference type="PROSITE" id="PS50144"/>
    </source>
</evidence>
<protein>
    <recommendedName>
        <fullName evidence="1">MATH domain-containing protein</fullName>
    </recommendedName>
</protein>
<sequence>MGQCGPCVRLGRVRSHLQQPYAPHHQRFDRAHAPHHQPSERSSETVHIMGCQWKILAEIITKNDSDEKWMAFFLKCAPQTEDENWSRKCMATLRIVSQLSWLEDFSREFDEKRIFSAGTKYRGFTNFITFAELMDPSRGFYDKNEDKVTLAIDFSVEGEEFG</sequence>
<comment type="caution">
    <text evidence="2">The sequence shown here is derived from an EMBL/GenBank/DDBJ whole genome shotgun (WGS) entry which is preliminary data.</text>
</comment>
<feature type="domain" description="MATH" evidence="1">
    <location>
        <begin position="18"/>
        <end position="152"/>
    </location>
</feature>
<evidence type="ECO:0000313" key="3">
    <source>
        <dbReference type="Proteomes" id="UP001620645"/>
    </source>
</evidence>
<proteinExistence type="predicted"/>
<dbReference type="EMBL" id="JBICCN010000212">
    <property type="protein sequence ID" value="KAL3086166.1"/>
    <property type="molecule type" value="Genomic_DNA"/>
</dbReference>